<evidence type="ECO:0000313" key="3">
    <source>
        <dbReference type="Proteomes" id="UP001162891"/>
    </source>
</evidence>
<name>A0ABM7WYX9_9BACT</name>
<dbReference type="Gene3D" id="1.10.287.950">
    <property type="entry name" value="Methyl-accepting chemotaxis protein"/>
    <property type="match status" value="1"/>
</dbReference>
<dbReference type="Proteomes" id="UP001162891">
    <property type="component" value="Chromosome"/>
</dbReference>
<dbReference type="InterPro" id="IPR003399">
    <property type="entry name" value="Mce/MlaD"/>
</dbReference>
<dbReference type="PANTHER" id="PTHR36698">
    <property type="entry name" value="BLL5892 PROTEIN"/>
    <property type="match status" value="1"/>
</dbReference>
<sequence length="295" mass="30181">MRAQPNFAAVGAFLLGLGAVAILVGLWLAAGGVPGRRQERYVARFAESVSGLSRGAPVKYRGVPVGSVREISLDPADPAQVRLVLEVARGTPVSQDTVAVLAFQGLTGIASVELSGTRRDSPPLARAPGEPYPVIRTAPSTMSRLETAVTTLLGDLGETASDVQRLVASLAGRSGDIDAAIADAATSLRHVAEASAQLSGVAARMGRGAEAVERMADEVKGVGSAARAAVDEAARAAQETSRTLQQINGSSLVEVDRLVAELTEAAAALGRVSRELARNRGALLGGQTPPPGPGE</sequence>
<dbReference type="EMBL" id="AP025591">
    <property type="protein sequence ID" value="BDG04748.1"/>
    <property type="molecule type" value="Genomic_DNA"/>
</dbReference>
<gene>
    <name evidence="2" type="ORF">AMOR_37440</name>
</gene>
<accession>A0ABM7WYX9</accession>
<evidence type="ECO:0000259" key="1">
    <source>
        <dbReference type="Pfam" id="PF02470"/>
    </source>
</evidence>
<protein>
    <submittedName>
        <fullName evidence="2">ABC transporter substrate-binding protein</fullName>
    </submittedName>
</protein>
<dbReference type="SUPFAM" id="SSF58104">
    <property type="entry name" value="Methyl-accepting chemotaxis protein (MCP) signaling domain"/>
    <property type="match status" value="1"/>
</dbReference>
<dbReference type="Pfam" id="PF02470">
    <property type="entry name" value="MlaD"/>
    <property type="match status" value="1"/>
</dbReference>
<evidence type="ECO:0000313" key="2">
    <source>
        <dbReference type="EMBL" id="BDG04748.1"/>
    </source>
</evidence>
<proteinExistence type="predicted"/>
<organism evidence="2 3">
    <name type="scientific">Anaeromyxobacter oryzae</name>
    <dbReference type="NCBI Taxonomy" id="2918170"/>
    <lineage>
        <taxon>Bacteria</taxon>
        <taxon>Pseudomonadati</taxon>
        <taxon>Myxococcota</taxon>
        <taxon>Myxococcia</taxon>
        <taxon>Myxococcales</taxon>
        <taxon>Cystobacterineae</taxon>
        <taxon>Anaeromyxobacteraceae</taxon>
        <taxon>Anaeromyxobacter</taxon>
    </lineage>
</organism>
<feature type="domain" description="Mce/MlaD" evidence="1">
    <location>
        <begin position="39"/>
        <end position="115"/>
    </location>
</feature>
<dbReference type="PANTHER" id="PTHR36698:SF2">
    <property type="entry name" value="MCE_MLAD DOMAIN-CONTAINING PROTEIN"/>
    <property type="match status" value="1"/>
</dbReference>
<keyword evidence="3" id="KW-1185">Reference proteome</keyword>
<reference evidence="3" key="1">
    <citation type="journal article" date="2022" name="Int. J. Syst. Evol. Microbiol.">
        <title>Anaeromyxobacter oryzae sp. nov., Anaeromyxobacter diazotrophicus sp. nov. and Anaeromyxobacter paludicola sp. nov., isolated from paddy soils.</title>
        <authorList>
            <person name="Itoh H."/>
            <person name="Xu Z."/>
            <person name="Mise K."/>
            <person name="Masuda Y."/>
            <person name="Ushijima N."/>
            <person name="Hayakawa C."/>
            <person name="Shiratori Y."/>
            <person name="Senoo K."/>
        </authorList>
    </citation>
    <scope>NUCLEOTIDE SEQUENCE [LARGE SCALE GENOMIC DNA]</scope>
    <source>
        <strain evidence="3">Red232</strain>
    </source>
</reference>